<dbReference type="PANTHER" id="PTHR33993:SF5">
    <property type="entry name" value="GLYOXALASE"/>
    <property type="match status" value="1"/>
</dbReference>
<dbReference type="PROSITE" id="PS51257">
    <property type="entry name" value="PROKAR_LIPOPROTEIN"/>
    <property type="match status" value="1"/>
</dbReference>
<dbReference type="CDD" id="cd06587">
    <property type="entry name" value="VOC"/>
    <property type="match status" value="1"/>
</dbReference>
<dbReference type="EMBL" id="CP062222">
    <property type="protein sequence ID" value="QTC92780.1"/>
    <property type="molecule type" value="Genomic_DNA"/>
</dbReference>
<organism evidence="3 4">
    <name type="scientific">Brevundimonas goettingensis</name>
    <dbReference type="NCBI Taxonomy" id="2774190"/>
    <lineage>
        <taxon>Bacteria</taxon>
        <taxon>Pseudomonadati</taxon>
        <taxon>Pseudomonadota</taxon>
        <taxon>Alphaproteobacteria</taxon>
        <taxon>Caulobacterales</taxon>
        <taxon>Caulobacteraceae</taxon>
        <taxon>Brevundimonas</taxon>
    </lineage>
</organism>
<evidence type="ECO:0000259" key="2">
    <source>
        <dbReference type="PROSITE" id="PS51819"/>
    </source>
</evidence>
<reference evidence="3" key="1">
    <citation type="submission" date="2020-09" db="EMBL/GenBank/DDBJ databases">
        <title>Brevundimonas sp. LVF2 isolated from a puddle in Goettingen, Germany.</title>
        <authorList>
            <person name="Friedrich I."/>
            <person name="Klassen A."/>
            <person name="Hannes N."/>
            <person name="Schneider D."/>
            <person name="Hertel R."/>
            <person name="Daniel R."/>
        </authorList>
    </citation>
    <scope>NUCLEOTIDE SEQUENCE</scope>
    <source>
        <strain evidence="3">LVF2</strain>
    </source>
</reference>
<keyword evidence="4" id="KW-1185">Reference proteome</keyword>
<dbReference type="Gene3D" id="3.10.180.10">
    <property type="entry name" value="2,3-Dihydroxybiphenyl 1,2-Dioxygenase, domain 1"/>
    <property type="match status" value="1"/>
</dbReference>
<protein>
    <submittedName>
        <fullName evidence="3">VOC family protein</fullName>
    </submittedName>
</protein>
<keyword evidence="1" id="KW-0732">Signal</keyword>
<feature type="signal peptide" evidence="1">
    <location>
        <begin position="1"/>
        <end position="23"/>
    </location>
</feature>
<evidence type="ECO:0000313" key="3">
    <source>
        <dbReference type="EMBL" id="QTC92780.1"/>
    </source>
</evidence>
<accession>A0A975C3F7</accession>
<dbReference type="InterPro" id="IPR029068">
    <property type="entry name" value="Glyas_Bleomycin-R_OHBP_Dase"/>
</dbReference>
<evidence type="ECO:0000256" key="1">
    <source>
        <dbReference type="SAM" id="SignalP"/>
    </source>
</evidence>
<name>A0A975C3F7_9CAUL</name>
<dbReference type="AlphaFoldDB" id="A0A975C3F7"/>
<dbReference type="KEGG" id="bgoe:IFJ75_07985"/>
<dbReference type="InterPro" id="IPR037523">
    <property type="entry name" value="VOC_core"/>
</dbReference>
<dbReference type="Proteomes" id="UP000663918">
    <property type="component" value="Chromosome"/>
</dbReference>
<dbReference type="InterPro" id="IPR004360">
    <property type="entry name" value="Glyas_Fos-R_dOase_dom"/>
</dbReference>
<proteinExistence type="predicted"/>
<evidence type="ECO:0000313" key="4">
    <source>
        <dbReference type="Proteomes" id="UP000663918"/>
    </source>
</evidence>
<gene>
    <name evidence="3" type="ORF">IFJ75_07985</name>
</gene>
<dbReference type="PROSITE" id="PS51819">
    <property type="entry name" value="VOC"/>
    <property type="match status" value="1"/>
</dbReference>
<sequence length="147" mass="16019">MSFCKLGAAVFLVALACQAPVMAEAPGHVTGIGGVFVKSKDPAALADWYREALGVDVAAWGGAVLRYTEASHPPAVSWMAVPETSDHMAPSTREFMINLTVDDMDAMVERLRSADVPILDRNDDDAFGRFVWIQDPDGTKIELWQPR</sequence>
<dbReference type="SUPFAM" id="SSF54593">
    <property type="entry name" value="Glyoxalase/Bleomycin resistance protein/Dihydroxybiphenyl dioxygenase"/>
    <property type="match status" value="1"/>
</dbReference>
<dbReference type="Pfam" id="PF00903">
    <property type="entry name" value="Glyoxalase"/>
    <property type="match status" value="1"/>
</dbReference>
<dbReference type="InterPro" id="IPR052164">
    <property type="entry name" value="Anthracycline_SecMetBiosynth"/>
</dbReference>
<feature type="domain" description="VOC" evidence="2">
    <location>
        <begin position="31"/>
        <end position="146"/>
    </location>
</feature>
<feature type="chain" id="PRO_5037846010" evidence="1">
    <location>
        <begin position="24"/>
        <end position="147"/>
    </location>
</feature>
<dbReference type="PANTHER" id="PTHR33993">
    <property type="entry name" value="GLYOXALASE-RELATED"/>
    <property type="match status" value="1"/>
</dbReference>